<gene>
    <name evidence="2" type="ORF">JCM19239_7409</name>
</gene>
<reference evidence="3" key="1">
    <citation type="submission" date="2014-09" db="EMBL/GenBank/DDBJ databases">
        <title>Vibrio variabilis JCM 19239. (C206) whole genome shotgun sequence.</title>
        <authorList>
            <person name="Sawabe T."/>
            <person name="Meirelles P."/>
            <person name="Nakanishi M."/>
            <person name="Sayaka M."/>
            <person name="Hattori M."/>
            <person name="Ohkuma M."/>
        </authorList>
    </citation>
    <scope>NUCLEOTIDE SEQUENCE [LARGE SCALE GENOMIC DNA]</scope>
    <source>
        <strain evidence="3">JCM 19239</strain>
    </source>
</reference>
<dbReference type="EMBL" id="BBMS01000083">
    <property type="protein sequence ID" value="GAL30099.1"/>
    <property type="molecule type" value="Genomic_DNA"/>
</dbReference>
<comment type="caution">
    <text evidence="2">The sequence shown here is derived from an EMBL/GenBank/DDBJ whole genome shotgun (WGS) entry which is preliminary data.</text>
</comment>
<keyword evidence="1" id="KW-0472">Membrane</keyword>
<evidence type="ECO:0000256" key="1">
    <source>
        <dbReference type="SAM" id="Phobius"/>
    </source>
</evidence>
<dbReference type="InterPro" id="IPR036259">
    <property type="entry name" value="MFS_trans_sf"/>
</dbReference>
<proteinExistence type="predicted"/>
<dbReference type="Proteomes" id="UP000029223">
    <property type="component" value="Unassembled WGS sequence"/>
</dbReference>
<name>A0ABQ0JMW8_9VIBR</name>
<reference evidence="3" key="2">
    <citation type="submission" date="2014-09" db="EMBL/GenBank/DDBJ databases">
        <authorList>
            <consortium name="NBRP consortium"/>
            <person name="Sawabe T."/>
            <person name="Meirelles P."/>
            <person name="Nakanishi M."/>
            <person name="Sayaka M."/>
            <person name="Hattori M."/>
            <person name="Ohkuma M."/>
        </authorList>
    </citation>
    <scope>NUCLEOTIDE SEQUENCE [LARGE SCALE GENOMIC DNA]</scope>
    <source>
        <strain evidence="3">JCM 19239</strain>
    </source>
</reference>
<evidence type="ECO:0000313" key="2">
    <source>
        <dbReference type="EMBL" id="GAL30099.1"/>
    </source>
</evidence>
<protein>
    <submittedName>
        <fullName evidence="2">Di-/tripeptide transporter</fullName>
    </submittedName>
</protein>
<organism evidence="2 3">
    <name type="scientific">Vibrio variabilis</name>
    <dbReference type="NCBI Taxonomy" id="990271"/>
    <lineage>
        <taxon>Bacteria</taxon>
        <taxon>Pseudomonadati</taxon>
        <taxon>Pseudomonadota</taxon>
        <taxon>Gammaproteobacteria</taxon>
        <taxon>Vibrionales</taxon>
        <taxon>Vibrionaceae</taxon>
        <taxon>Vibrio</taxon>
    </lineage>
</organism>
<keyword evidence="1" id="KW-1133">Transmembrane helix</keyword>
<keyword evidence="1" id="KW-0812">Transmembrane</keyword>
<accession>A0ABQ0JMW8</accession>
<dbReference type="Gene3D" id="1.20.1250.20">
    <property type="entry name" value="MFS general substrate transporter like domains"/>
    <property type="match status" value="1"/>
</dbReference>
<feature type="transmembrane region" description="Helical" evidence="1">
    <location>
        <begin position="20"/>
        <end position="44"/>
    </location>
</feature>
<sequence length="72" mass="7672">MHVGAVLEQGGDTSVKTSMLWLVGAFFFHTLGELCLSPIGLSLVTKLAPLRLASLMMVHGLVSMQSQTMSPV</sequence>
<keyword evidence="3" id="KW-1185">Reference proteome</keyword>
<evidence type="ECO:0000313" key="3">
    <source>
        <dbReference type="Proteomes" id="UP000029223"/>
    </source>
</evidence>